<evidence type="ECO:0000256" key="6">
    <source>
        <dbReference type="SAM" id="Phobius"/>
    </source>
</evidence>
<dbReference type="EMBL" id="REFJ01000002">
    <property type="protein sequence ID" value="RMA81169.1"/>
    <property type="molecule type" value="Genomic_DNA"/>
</dbReference>
<dbReference type="InterPro" id="IPR004477">
    <property type="entry name" value="ComEC_N"/>
</dbReference>
<dbReference type="AlphaFoldDB" id="A0A3M0AC49"/>
<dbReference type="InterPro" id="IPR052159">
    <property type="entry name" value="Competence_DNA_uptake"/>
</dbReference>
<feature type="transmembrane region" description="Helical" evidence="6">
    <location>
        <begin position="383"/>
        <end position="411"/>
    </location>
</feature>
<evidence type="ECO:0000256" key="2">
    <source>
        <dbReference type="ARBA" id="ARBA00022475"/>
    </source>
</evidence>
<comment type="caution">
    <text evidence="8">The sequence shown here is derived from an EMBL/GenBank/DDBJ whole genome shotgun (WGS) entry which is preliminary data.</text>
</comment>
<protein>
    <submittedName>
        <fullName evidence="8">ComEC/Rec2-related protein</fullName>
    </submittedName>
</protein>
<comment type="subcellular location">
    <subcellularLocation>
        <location evidence="1">Cell membrane</location>
        <topology evidence="1">Multi-pass membrane protein</topology>
    </subcellularLocation>
</comment>
<organism evidence="8 9">
    <name type="scientific">Umboniibacter marinipuniceus</name>
    <dbReference type="NCBI Taxonomy" id="569599"/>
    <lineage>
        <taxon>Bacteria</taxon>
        <taxon>Pseudomonadati</taxon>
        <taxon>Pseudomonadota</taxon>
        <taxon>Gammaproteobacteria</taxon>
        <taxon>Cellvibrionales</taxon>
        <taxon>Cellvibrionaceae</taxon>
        <taxon>Umboniibacter</taxon>
    </lineage>
</organism>
<keyword evidence="9" id="KW-1185">Reference proteome</keyword>
<keyword evidence="5 6" id="KW-0472">Membrane</keyword>
<sequence length="666" mass="73835">MLILILLVWMIANYVALAGWWYGLLILSLLLLWRRHPYLVVLLAVIFSAQHYSRLTDLPRSIEARVAEVNQSLFSQQLSFVGSELRVRIAKGITVEPNCKFSGALSWRYRPAPEDYGNRLQRQQQLQPYSYSDSFVSTCPQQLTEPEYVAHPRLRALVLGHFNLLEESEVEQLQRSGTLHLFVVSGLHIGIIYLTIGWLSRRFFGLYTARCLSLAAIGGYLLCVVWGVAVGRVWLMILLAAVTWWLARAMNRYAILAAVALVLVLWSPGLLWRPGFWYSFSAVLCILLIYVGARGGQIAKVSTAQFFMSLLAGGVSQLPTNPFQSFAANLIVVPLWGLVVPAALTALIVPLTAPANSVEQLLQHIINWLPTAYPGWLTVSADWYLGLFIGCLYLAVISPYSLRLLACFILLTGWTANAKLSQIRVHDVGQGSALSVFSQGTFSLYDTGYGSEEFGAVIERTIWPLMATLKPISANYFLSHGDADHAGGLKAFRALLPAHRFDGEQLCIAGQRWQVGEARSLVLWPRYAKRHERNNGHSCAWLIELGNKRLLLLGDMSIKDELAMLRMWPSLSADVVVLAHHGSASSTSYALLSQLNPNIAIISAGQDNRFGHPSATVIHKLSQFGVKTLVTAKVGAITFSEVDDVELIRLSCLELISTKDCEVSVN</sequence>
<proteinExistence type="predicted"/>
<feature type="transmembrane region" description="Helical" evidence="6">
    <location>
        <begin position="276"/>
        <end position="293"/>
    </location>
</feature>
<evidence type="ECO:0000256" key="5">
    <source>
        <dbReference type="ARBA" id="ARBA00023136"/>
    </source>
</evidence>
<dbReference type="NCBIfam" id="TIGR00360">
    <property type="entry name" value="ComEC_N-term"/>
    <property type="match status" value="1"/>
</dbReference>
<keyword evidence="4 6" id="KW-1133">Transmembrane helix</keyword>
<feature type="transmembrane region" description="Helical" evidence="6">
    <location>
        <begin position="253"/>
        <end position="270"/>
    </location>
</feature>
<evidence type="ECO:0000313" key="8">
    <source>
        <dbReference type="EMBL" id="RMA81169.1"/>
    </source>
</evidence>
<evidence type="ECO:0000259" key="7">
    <source>
        <dbReference type="Pfam" id="PF03772"/>
    </source>
</evidence>
<evidence type="ECO:0000256" key="4">
    <source>
        <dbReference type="ARBA" id="ARBA00022989"/>
    </source>
</evidence>
<reference evidence="8 9" key="1">
    <citation type="submission" date="2018-10" db="EMBL/GenBank/DDBJ databases">
        <title>Genomic Encyclopedia of Type Strains, Phase IV (KMG-IV): sequencing the most valuable type-strain genomes for metagenomic binning, comparative biology and taxonomic classification.</title>
        <authorList>
            <person name="Goeker M."/>
        </authorList>
    </citation>
    <scope>NUCLEOTIDE SEQUENCE [LARGE SCALE GENOMIC DNA]</scope>
    <source>
        <strain evidence="8 9">DSM 25080</strain>
    </source>
</reference>
<dbReference type="PANTHER" id="PTHR30619">
    <property type="entry name" value="DNA INTERNALIZATION/COMPETENCE PROTEIN COMEC/REC2"/>
    <property type="match status" value="1"/>
</dbReference>
<dbReference type="PANTHER" id="PTHR30619:SF1">
    <property type="entry name" value="RECOMBINATION PROTEIN 2"/>
    <property type="match status" value="1"/>
</dbReference>
<feature type="transmembrane region" description="Helical" evidence="6">
    <location>
        <begin position="179"/>
        <end position="199"/>
    </location>
</feature>
<dbReference type="GO" id="GO:0005886">
    <property type="term" value="C:plasma membrane"/>
    <property type="evidence" value="ECO:0007669"/>
    <property type="project" value="UniProtKB-SubCell"/>
</dbReference>
<gene>
    <name evidence="8" type="ORF">DFR27_0967</name>
</gene>
<feature type="transmembrane region" description="Helical" evidence="6">
    <location>
        <begin position="326"/>
        <end position="349"/>
    </location>
</feature>
<keyword evidence="2" id="KW-1003">Cell membrane</keyword>
<dbReference type="Proteomes" id="UP000267187">
    <property type="component" value="Unassembled WGS sequence"/>
</dbReference>
<dbReference type="Gene3D" id="3.60.15.10">
    <property type="entry name" value="Ribonuclease Z/Hydroxyacylglutathione hydrolase-like"/>
    <property type="match status" value="1"/>
</dbReference>
<dbReference type="SUPFAM" id="SSF56281">
    <property type="entry name" value="Metallo-hydrolase/oxidoreductase"/>
    <property type="match status" value="1"/>
</dbReference>
<feature type="domain" description="ComEC/Rec2-related protein" evidence="7">
    <location>
        <begin position="157"/>
        <end position="377"/>
    </location>
</feature>
<feature type="transmembrane region" description="Helical" evidence="6">
    <location>
        <begin position="219"/>
        <end position="246"/>
    </location>
</feature>
<feature type="transmembrane region" description="Helical" evidence="6">
    <location>
        <begin position="6"/>
        <end position="33"/>
    </location>
</feature>
<evidence type="ECO:0000313" key="9">
    <source>
        <dbReference type="Proteomes" id="UP000267187"/>
    </source>
</evidence>
<evidence type="ECO:0000256" key="3">
    <source>
        <dbReference type="ARBA" id="ARBA00022692"/>
    </source>
</evidence>
<keyword evidence="3 6" id="KW-0812">Transmembrane</keyword>
<name>A0A3M0AC49_9GAMM</name>
<evidence type="ECO:0000256" key="1">
    <source>
        <dbReference type="ARBA" id="ARBA00004651"/>
    </source>
</evidence>
<accession>A0A3M0AC49</accession>
<dbReference type="Pfam" id="PF03772">
    <property type="entry name" value="Competence"/>
    <property type="match status" value="1"/>
</dbReference>
<dbReference type="InterPro" id="IPR036866">
    <property type="entry name" value="RibonucZ/Hydroxyglut_hydro"/>
</dbReference>